<dbReference type="InterPro" id="IPR015405">
    <property type="entry name" value="NDUFS1-like_C"/>
</dbReference>
<proteinExistence type="inferred from homology"/>
<dbReference type="Pfam" id="PF09326">
    <property type="entry name" value="NADH_dhqG_C"/>
    <property type="match status" value="1"/>
</dbReference>
<dbReference type="FunFam" id="3.30.70.20:FF:000002">
    <property type="entry name" value="NADH-ubiquinone oxidoreductase 75 kDa subunit"/>
    <property type="match status" value="1"/>
</dbReference>
<dbReference type="GO" id="GO:0051539">
    <property type="term" value="F:4 iron, 4 sulfur cluster binding"/>
    <property type="evidence" value="ECO:0007669"/>
    <property type="project" value="UniProtKB-KW"/>
</dbReference>
<keyword evidence="7 10" id="KW-0411">Iron-sulfur</keyword>
<evidence type="ECO:0000256" key="10">
    <source>
        <dbReference type="RuleBase" id="RU003525"/>
    </source>
</evidence>
<comment type="function">
    <text evidence="10">NDH-1 shuttles electrons from NADH, via FMN and iron-sulfur (Fe-S) centers, to quinones in the respiratory chain. Couples the redox reaction to proton translocation (for every two electrons transferred, four hydrogen ions are translocated across the cytoplasmic membrane), and thus conserves the redox energy in a proton gradient.</text>
</comment>
<dbReference type="PANTHER" id="PTHR43105">
    <property type="entry name" value="RESPIRATORY NITRATE REDUCTASE"/>
    <property type="match status" value="1"/>
</dbReference>
<dbReference type="InterPro" id="IPR050123">
    <property type="entry name" value="Prok_molybdopt-oxidoreductase"/>
</dbReference>
<dbReference type="PROSITE" id="PS00641">
    <property type="entry name" value="COMPLEX1_75K_1"/>
    <property type="match status" value="1"/>
</dbReference>
<dbReference type="OrthoDB" id="9816402at2"/>
<keyword evidence="3 10" id="KW-0004">4Fe-4S</keyword>
<evidence type="ECO:0000256" key="2">
    <source>
        <dbReference type="ARBA" id="ARBA00005404"/>
    </source>
</evidence>
<keyword evidence="6 10" id="KW-0408">Iron</keyword>
<dbReference type="PROSITE" id="PS00642">
    <property type="entry name" value="COMPLEX1_75K_2"/>
    <property type="match status" value="1"/>
</dbReference>
<evidence type="ECO:0000256" key="3">
    <source>
        <dbReference type="ARBA" id="ARBA00022485"/>
    </source>
</evidence>
<evidence type="ECO:0000313" key="14">
    <source>
        <dbReference type="EMBL" id="SNX71185.1"/>
    </source>
</evidence>
<keyword evidence="5 10" id="KW-1278">Translocase</keyword>
<dbReference type="Gene3D" id="3.30.200.210">
    <property type="match status" value="1"/>
</dbReference>
<evidence type="ECO:0000256" key="5">
    <source>
        <dbReference type="ARBA" id="ARBA00022967"/>
    </source>
</evidence>
<evidence type="ECO:0000256" key="1">
    <source>
        <dbReference type="ARBA" id="ARBA00001966"/>
    </source>
</evidence>
<dbReference type="Pfam" id="PF00384">
    <property type="entry name" value="Molybdopterin"/>
    <property type="match status" value="1"/>
</dbReference>
<evidence type="ECO:0000256" key="8">
    <source>
        <dbReference type="ARBA" id="ARBA00023027"/>
    </source>
</evidence>
<dbReference type="InterPro" id="IPR036010">
    <property type="entry name" value="2Fe-2S_ferredoxin-like_sf"/>
</dbReference>
<keyword evidence="8 10" id="KW-0520">NAD</keyword>
<evidence type="ECO:0000256" key="9">
    <source>
        <dbReference type="ARBA" id="ARBA00047712"/>
    </source>
</evidence>
<evidence type="ECO:0000256" key="6">
    <source>
        <dbReference type="ARBA" id="ARBA00023004"/>
    </source>
</evidence>
<keyword evidence="4 10" id="KW-0479">Metal-binding</keyword>
<dbReference type="InterPro" id="IPR006963">
    <property type="entry name" value="Mopterin_OxRdtase_4Fe-4S_dom"/>
</dbReference>
<dbReference type="PROSITE" id="PS51085">
    <property type="entry name" value="2FE2S_FER_2"/>
    <property type="match status" value="1"/>
</dbReference>
<comment type="catalytic activity">
    <reaction evidence="9 10">
        <text>a quinone + NADH + 5 H(+)(in) = a quinol + NAD(+) + 4 H(+)(out)</text>
        <dbReference type="Rhea" id="RHEA:57888"/>
        <dbReference type="ChEBI" id="CHEBI:15378"/>
        <dbReference type="ChEBI" id="CHEBI:24646"/>
        <dbReference type="ChEBI" id="CHEBI:57540"/>
        <dbReference type="ChEBI" id="CHEBI:57945"/>
        <dbReference type="ChEBI" id="CHEBI:132124"/>
    </reaction>
</comment>
<dbReference type="InterPro" id="IPR006656">
    <property type="entry name" value="Mopterin_OxRdtase"/>
</dbReference>
<dbReference type="GO" id="GO:0042773">
    <property type="term" value="P:ATP synthesis coupled electron transport"/>
    <property type="evidence" value="ECO:0007669"/>
    <property type="project" value="InterPro"/>
</dbReference>
<dbReference type="GO" id="GO:0008137">
    <property type="term" value="F:NADH dehydrogenase (ubiquinone) activity"/>
    <property type="evidence" value="ECO:0007669"/>
    <property type="project" value="UniProtKB-UniRule"/>
</dbReference>
<dbReference type="SUPFAM" id="SSF53706">
    <property type="entry name" value="Formate dehydrogenase/DMSO reductase, domains 1-3"/>
    <property type="match status" value="1"/>
</dbReference>
<evidence type="ECO:0000313" key="15">
    <source>
        <dbReference type="Proteomes" id="UP000219467"/>
    </source>
</evidence>
<evidence type="ECO:0000256" key="4">
    <source>
        <dbReference type="ARBA" id="ARBA00022723"/>
    </source>
</evidence>
<dbReference type="Pfam" id="PF10588">
    <property type="entry name" value="NADH-G_4Fe-4S_3"/>
    <property type="match status" value="1"/>
</dbReference>
<dbReference type="InterPro" id="IPR019574">
    <property type="entry name" value="NADH_UbQ_OxRdtase_Gsu_4Fe4S-bd"/>
</dbReference>
<evidence type="ECO:0000259" key="12">
    <source>
        <dbReference type="PROSITE" id="PS51669"/>
    </source>
</evidence>
<comment type="cofactor">
    <cofactor evidence="10">
        <name>[2Fe-2S] cluster</name>
        <dbReference type="ChEBI" id="CHEBI:190135"/>
    </cofactor>
    <text evidence="10">Binds 1 [2Fe-2S] cluster per subunit.</text>
</comment>
<dbReference type="Pfam" id="PF13510">
    <property type="entry name" value="Fer2_4"/>
    <property type="match status" value="1"/>
</dbReference>
<dbReference type="PANTHER" id="PTHR43105:SF13">
    <property type="entry name" value="NADH-UBIQUINONE OXIDOREDUCTASE 75 KDA SUBUNIT, MITOCHONDRIAL"/>
    <property type="match status" value="1"/>
</dbReference>
<dbReference type="EMBL" id="OAOQ01000009">
    <property type="protein sequence ID" value="SNX71185.1"/>
    <property type="molecule type" value="Genomic_DNA"/>
</dbReference>
<dbReference type="GO" id="GO:0048038">
    <property type="term" value="F:quinone binding"/>
    <property type="evidence" value="ECO:0007669"/>
    <property type="project" value="UniProtKB-UniRule"/>
</dbReference>
<accession>A0A285CUU0</accession>
<dbReference type="Gene3D" id="3.40.50.740">
    <property type="match status" value="1"/>
</dbReference>
<dbReference type="Gene3D" id="3.30.70.20">
    <property type="match status" value="1"/>
</dbReference>
<dbReference type="AlphaFoldDB" id="A0A285CUU0"/>
<sequence length="671" mass="72196">MSTLKKIIIDGIEVEVDGAMTLLQAAEEVGIEIPRFCYHERLSIAGNCRMCLVEVVGGPPKPTASCAMQVRDLRGGPNGEPPLVKTNSPMVKKAREGVMEFLLINHPLDCPICDQGGECDLQDQAMAYGVDFSRYREPKRASENLDLGPLVATQMTRCISCTRCVRFTTEVAGITQMGQTGRGEDSEITSYLNQTLDSNLQGNIIDLCPVGALTSKPYAFTARPWELTKTESIDVMDALGSNIRIDTKGREVMRILPRNHDGVNEEWISDKSRFVWDGLRRQRLDVPYVRENGKLRKASWAEALATAAAAMKGRKVAGLVGDLAPVEAAWSLKLLVEGLGGRIECRTDGARLPAGNRSAYVGTAAIEDIDTAKRIVLIGTDPRNEAPVLNARIRKAWAQGAEVSLIGKPVDLTYDHAHLGTDRAALVSLAAQPVDEARRGGIVIVGQGALTEADGEAVLAHAMKLTEAMGAKLLVLHTAAARVGAMDAGCVTEGGMPAAIEGAEVIFNLGADEVEIAPGAIVIYQGSHGDRGAHRADVILPAAAWTEEAGLFVNTEGRPQLAFRAGFPPGEAKENWAILRALSAELGQTLPWDTLPALRRKLVEAVPHLGRIDRVAANDWQPLPLRDPARADFRLAVRDFYLTNPIARASALMGEVSALAAARRHPPLAAE</sequence>
<organism evidence="14 15">
    <name type="scientific">Cereibacter ovatus</name>
    <dbReference type="NCBI Taxonomy" id="439529"/>
    <lineage>
        <taxon>Bacteria</taxon>
        <taxon>Pseudomonadati</taxon>
        <taxon>Pseudomonadota</taxon>
        <taxon>Alphaproteobacteria</taxon>
        <taxon>Rhodobacterales</taxon>
        <taxon>Paracoccaceae</taxon>
        <taxon>Cereibacter</taxon>
    </lineage>
</organism>
<comment type="cofactor">
    <cofactor evidence="1 10">
        <name>[4Fe-4S] cluster</name>
        <dbReference type="ChEBI" id="CHEBI:49883"/>
    </cofactor>
</comment>
<dbReference type="PROSITE" id="PS00643">
    <property type="entry name" value="COMPLEX1_75K_3"/>
    <property type="match status" value="1"/>
</dbReference>
<dbReference type="GO" id="GO:0046872">
    <property type="term" value="F:metal ion binding"/>
    <property type="evidence" value="ECO:0007669"/>
    <property type="project" value="UniProtKB-UniRule"/>
</dbReference>
<dbReference type="InterPro" id="IPR001041">
    <property type="entry name" value="2Fe-2S_ferredoxin-type"/>
</dbReference>
<dbReference type="Pfam" id="PF22117">
    <property type="entry name" value="Fer4_Nqo3"/>
    <property type="match status" value="1"/>
</dbReference>
<evidence type="ECO:0000256" key="7">
    <source>
        <dbReference type="ARBA" id="ARBA00023014"/>
    </source>
</evidence>
<keyword evidence="10" id="KW-0874">Quinone</keyword>
<dbReference type="PROSITE" id="PS51839">
    <property type="entry name" value="4FE4S_HC3"/>
    <property type="match status" value="1"/>
</dbReference>
<dbReference type="InterPro" id="IPR000283">
    <property type="entry name" value="NADH_UbQ_OxRdtase_75kDa_su_CS"/>
</dbReference>
<dbReference type="Proteomes" id="UP000219467">
    <property type="component" value="Unassembled WGS sequence"/>
</dbReference>
<dbReference type="GO" id="GO:0016020">
    <property type="term" value="C:membrane"/>
    <property type="evidence" value="ECO:0007669"/>
    <property type="project" value="InterPro"/>
</dbReference>
<dbReference type="RefSeq" id="WP_097030702.1">
    <property type="nucleotide sequence ID" value="NZ_OAOQ01000009.1"/>
</dbReference>
<dbReference type="EC" id="7.1.1.-" evidence="10"/>
<dbReference type="SMART" id="SM00929">
    <property type="entry name" value="NADH-G_4Fe-4S_3"/>
    <property type="match status" value="1"/>
</dbReference>
<dbReference type="CDD" id="cd00207">
    <property type="entry name" value="fer2"/>
    <property type="match status" value="1"/>
</dbReference>
<dbReference type="GO" id="GO:0051537">
    <property type="term" value="F:2 iron, 2 sulfur cluster binding"/>
    <property type="evidence" value="ECO:0007669"/>
    <property type="project" value="UniProtKB-UniRule"/>
</dbReference>
<feature type="domain" description="2Fe-2S ferredoxin-type" evidence="11">
    <location>
        <begin position="5"/>
        <end position="90"/>
    </location>
</feature>
<comment type="similarity">
    <text evidence="2 10">Belongs to the complex I 75 kDa subunit family.</text>
</comment>
<keyword evidence="10" id="KW-0001">2Fe-2S</keyword>
<dbReference type="Pfam" id="PF22151">
    <property type="entry name" value="Fer4_NDSU1"/>
    <property type="match status" value="1"/>
</dbReference>
<dbReference type="InterPro" id="IPR054351">
    <property type="entry name" value="NADH_UbQ_OxRdtase_ferredoxin"/>
</dbReference>
<feature type="domain" description="4Fe-4S Mo/W bis-MGD-type" evidence="12">
    <location>
        <begin position="227"/>
        <end position="283"/>
    </location>
</feature>
<dbReference type="PROSITE" id="PS51669">
    <property type="entry name" value="4FE4S_MOW_BIS_MGD"/>
    <property type="match status" value="1"/>
</dbReference>
<protein>
    <recommendedName>
        <fullName evidence="10">NADH-quinone oxidoreductase</fullName>
        <ecNumber evidence="10">7.1.1.-</ecNumber>
    </recommendedName>
</protein>
<dbReference type="InterPro" id="IPR010228">
    <property type="entry name" value="NADH_UbQ_OxRdtase_Gsu"/>
</dbReference>
<evidence type="ECO:0000259" key="11">
    <source>
        <dbReference type="PROSITE" id="PS51085"/>
    </source>
</evidence>
<feature type="domain" description="4Fe-4S His(Cys)3-ligated-type" evidence="13">
    <location>
        <begin position="90"/>
        <end position="129"/>
    </location>
</feature>
<reference evidence="15" key="1">
    <citation type="submission" date="2017-08" db="EMBL/GenBank/DDBJ databases">
        <authorList>
            <person name="Varghese N."/>
            <person name="Submissions S."/>
        </authorList>
    </citation>
    <scope>NUCLEOTIDE SEQUENCE [LARGE SCALE GENOMIC DNA]</scope>
    <source>
        <strain evidence="15">JA234</strain>
    </source>
</reference>
<dbReference type="FunFam" id="3.30.200.210:FF:000002">
    <property type="entry name" value="NADH-ubiquinone oxidoreductase 75 kDa subunit"/>
    <property type="match status" value="1"/>
</dbReference>
<dbReference type="Gene3D" id="3.10.20.740">
    <property type="match status" value="1"/>
</dbReference>
<dbReference type="FunFam" id="3.10.20.740:FF:000001">
    <property type="entry name" value="NADH-quinone oxidoreductase subunit G"/>
    <property type="match status" value="1"/>
</dbReference>
<dbReference type="SUPFAM" id="SSF54292">
    <property type="entry name" value="2Fe-2S ferredoxin-like"/>
    <property type="match status" value="1"/>
</dbReference>
<dbReference type="GO" id="GO:0016651">
    <property type="term" value="F:oxidoreductase activity, acting on NAD(P)H"/>
    <property type="evidence" value="ECO:0007669"/>
    <property type="project" value="InterPro"/>
</dbReference>
<keyword evidence="15" id="KW-1185">Reference proteome</keyword>
<dbReference type="NCBIfam" id="TIGR01973">
    <property type="entry name" value="NuoG"/>
    <property type="match status" value="1"/>
</dbReference>
<name>A0A285CUU0_9RHOB</name>
<evidence type="ECO:0000259" key="13">
    <source>
        <dbReference type="PROSITE" id="PS51839"/>
    </source>
</evidence>
<gene>
    <name evidence="14" type="ORF">SAMN05878503_10917</name>
</gene>
<dbReference type="SUPFAM" id="SSF54862">
    <property type="entry name" value="4Fe-4S ferredoxins"/>
    <property type="match status" value="1"/>
</dbReference>